<dbReference type="Pfam" id="PF07394">
    <property type="entry name" value="DUF1501"/>
    <property type="match status" value="1"/>
</dbReference>
<dbReference type="InterPro" id="IPR017850">
    <property type="entry name" value="Alkaline_phosphatase_core_sf"/>
</dbReference>
<evidence type="ECO:0000313" key="2">
    <source>
        <dbReference type="Proteomes" id="UP000316598"/>
    </source>
</evidence>
<dbReference type="Proteomes" id="UP000316598">
    <property type="component" value="Unassembled WGS sequence"/>
</dbReference>
<dbReference type="EMBL" id="SJPI01000001">
    <property type="protein sequence ID" value="TWT52449.1"/>
    <property type="molecule type" value="Genomic_DNA"/>
</dbReference>
<dbReference type="InterPro" id="IPR010869">
    <property type="entry name" value="DUF1501"/>
</dbReference>
<dbReference type="PANTHER" id="PTHR43737">
    <property type="entry name" value="BLL7424 PROTEIN"/>
    <property type="match status" value="1"/>
</dbReference>
<reference evidence="1 2" key="1">
    <citation type="submission" date="2019-02" db="EMBL/GenBank/DDBJ databases">
        <title>Deep-cultivation of Planctomycetes and their phenomic and genomic characterization uncovers novel biology.</title>
        <authorList>
            <person name="Wiegand S."/>
            <person name="Jogler M."/>
            <person name="Boedeker C."/>
            <person name="Pinto D."/>
            <person name="Vollmers J."/>
            <person name="Rivas-Marin E."/>
            <person name="Kohn T."/>
            <person name="Peeters S.H."/>
            <person name="Heuer A."/>
            <person name="Rast P."/>
            <person name="Oberbeckmann S."/>
            <person name="Bunk B."/>
            <person name="Jeske O."/>
            <person name="Meyerdierks A."/>
            <person name="Storesund J.E."/>
            <person name="Kallscheuer N."/>
            <person name="Luecker S."/>
            <person name="Lage O.M."/>
            <person name="Pohl T."/>
            <person name="Merkel B.J."/>
            <person name="Hornburger P."/>
            <person name="Mueller R.-W."/>
            <person name="Bruemmer F."/>
            <person name="Labrenz M."/>
            <person name="Spormann A.M."/>
            <person name="Op Den Camp H."/>
            <person name="Overmann J."/>
            <person name="Amann R."/>
            <person name="Jetten M.S.M."/>
            <person name="Mascher T."/>
            <person name="Medema M.H."/>
            <person name="Devos D.P."/>
            <person name="Kaster A.-K."/>
            <person name="Ovreas L."/>
            <person name="Rohde M."/>
            <person name="Galperin M.Y."/>
            <person name="Jogler C."/>
        </authorList>
    </citation>
    <scope>NUCLEOTIDE SEQUENCE [LARGE SCALE GENOMIC DNA]</scope>
    <source>
        <strain evidence="1 2">Pla22</strain>
    </source>
</reference>
<dbReference type="SUPFAM" id="SSF53649">
    <property type="entry name" value="Alkaline phosphatase-like"/>
    <property type="match status" value="1"/>
</dbReference>
<comment type="caution">
    <text evidence="1">The sequence shown here is derived from an EMBL/GenBank/DDBJ whole genome shotgun (WGS) entry which is preliminary data.</text>
</comment>
<evidence type="ECO:0008006" key="3">
    <source>
        <dbReference type="Google" id="ProtNLM"/>
    </source>
</evidence>
<proteinExistence type="predicted"/>
<dbReference type="PANTHER" id="PTHR43737:SF1">
    <property type="entry name" value="DUF1501 DOMAIN-CONTAINING PROTEIN"/>
    <property type="match status" value="1"/>
</dbReference>
<keyword evidence="2" id="KW-1185">Reference proteome</keyword>
<organism evidence="1 2">
    <name type="scientific">Rubripirellula amarantea</name>
    <dbReference type="NCBI Taxonomy" id="2527999"/>
    <lineage>
        <taxon>Bacteria</taxon>
        <taxon>Pseudomonadati</taxon>
        <taxon>Planctomycetota</taxon>
        <taxon>Planctomycetia</taxon>
        <taxon>Pirellulales</taxon>
        <taxon>Pirellulaceae</taxon>
        <taxon>Rubripirellula</taxon>
    </lineage>
</organism>
<protein>
    <recommendedName>
        <fullName evidence="3">Sulfatase</fullName>
    </recommendedName>
</protein>
<dbReference type="AlphaFoldDB" id="A0A5C5WQL7"/>
<accession>A0A5C5WQL7</accession>
<dbReference type="PROSITE" id="PS51318">
    <property type="entry name" value="TAT"/>
    <property type="match status" value="1"/>
</dbReference>
<name>A0A5C5WQL7_9BACT</name>
<dbReference type="Gene3D" id="3.40.720.10">
    <property type="entry name" value="Alkaline Phosphatase, subunit A"/>
    <property type="match status" value="1"/>
</dbReference>
<gene>
    <name evidence="1" type="ORF">Pla22_00730</name>
</gene>
<dbReference type="InterPro" id="IPR006311">
    <property type="entry name" value="TAT_signal"/>
</dbReference>
<dbReference type="OrthoDB" id="127333at2"/>
<evidence type="ECO:0000313" key="1">
    <source>
        <dbReference type="EMBL" id="TWT52449.1"/>
    </source>
</evidence>
<dbReference type="RefSeq" id="WP_146512823.1">
    <property type="nucleotide sequence ID" value="NZ_SJPI01000001.1"/>
</dbReference>
<sequence length="487" mass="53330">MPLSNSTLQQELFHASARLQTRRHFMQTCGMGLGVAALSQFEEQATASAGDAIAGRRERPAKSIIYLHMAGSPPQHELFDYKPELAKHHLEPCPDELIEGKTFAFIKGKPKLLGPVFPFRKYGNSGMMLGEKIPHIGSHADELCLIRSMHTDQFNHAPAQLLLHTGTSQFGGASMGSWATYGLGSENENLPGFMVMVSGGKMPSAGKSLWGGGFLPSVFQGVQCRGEGDPILYVNNPKGMSSDLRRASLDALNELNRREYETFQDPETLTRIEQYELAFRMQTAVPDVMDISREPQHTLDAYGAQPGAASFANNCLLARRLVEQGVRFVQLFDWGWDIHGTAAYDDMHTQLVTKCNEADKPIGALLTDLKQRGLLDDTLVIFGGEFGRTPMVEARNGTLKFLGRDHHPDCFSVWVAGGGFKGGHVHGSTDELGFKVAENGVDVKDFQATILHAMGLDPYRLSFASQGLNQRLIGPANTPKIVSSLLS</sequence>